<dbReference type="AlphaFoldDB" id="A0A5C8P2R2"/>
<dbReference type="GO" id="GO:0003677">
    <property type="term" value="F:DNA binding"/>
    <property type="evidence" value="ECO:0007669"/>
    <property type="project" value="UniProtKB-KW"/>
</dbReference>
<dbReference type="InterPro" id="IPR036388">
    <property type="entry name" value="WH-like_DNA-bd_sf"/>
</dbReference>
<dbReference type="InterPro" id="IPR011663">
    <property type="entry name" value="UTRA"/>
</dbReference>
<dbReference type="Gene3D" id="3.40.1410.10">
    <property type="entry name" value="Chorismate lyase-like"/>
    <property type="match status" value="1"/>
</dbReference>
<dbReference type="CDD" id="cd07377">
    <property type="entry name" value="WHTH_GntR"/>
    <property type="match status" value="1"/>
</dbReference>
<dbReference type="SMART" id="SM00866">
    <property type="entry name" value="UTRA"/>
    <property type="match status" value="1"/>
</dbReference>
<dbReference type="Proteomes" id="UP000321574">
    <property type="component" value="Unassembled WGS sequence"/>
</dbReference>
<accession>A0A5C8P2R2</accession>
<dbReference type="InterPro" id="IPR028978">
    <property type="entry name" value="Chorismate_lyase_/UTRA_dom_sf"/>
</dbReference>
<keyword evidence="6" id="KW-1185">Reference proteome</keyword>
<evidence type="ECO:0000256" key="3">
    <source>
        <dbReference type="ARBA" id="ARBA00023163"/>
    </source>
</evidence>
<dbReference type="EMBL" id="VDUW01000001">
    <property type="protein sequence ID" value="TXL67738.1"/>
    <property type="molecule type" value="Genomic_DNA"/>
</dbReference>
<dbReference type="SUPFAM" id="SSF64288">
    <property type="entry name" value="Chorismate lyase-like"/>
    <property type="match status" value="1"/>
</dbReference>
<dbReference type="InterPro" id="IPR050679">
    <property type="entry name" value="Bact_HTH_transcr_reg"/>
</dbReference>
<dbReference type="Pfam" id="PF00392">
    <property type="entry name" value="GntR"/>
    <property type="match status" value="1"/>
</dbReference>
<dbReference type="InterPro" id="IPR000524">
    <property type="entry name" value="Tscrpt_reg_HTH_GntR"/>
</dbReference>
<reference evidence="5 6" key="1">
    <citation type="submission" date="2019-06" db="EMBL/GenBank/DDBJ databases">
        <title>Cerasibacillus sp. nov., isolated from maize field.</title>
        <authorList>
            <person name="Lin S.-Y."/>
            <person name="Tsai C.-F."/>
            <person name="Young C.-C."/>
        </authorList>
    </citation>
    <scope>NUCLEOTIDE SEQUENCE [LARGE SCALE GENOMIC DNA]</scope>
    <source>
        <strain evidence="5 6">CC-CFT480</strain>
    </source>
</reference>
<dbReference type="OrthoDB" id="149756at2"/>
<dbReference type="Pfam" id="PF07702">
    <property type="entry name" value="UTRA"/>
    <property type="match status" value="1"/>
</dbReference>
<keyword evidence="2" id="KW-0238">DNA-binding</keyword>
<evidence type="ECO:0000259" key="4">
    <source>
        <dbReference type="PROSITE" id="PS50949"/>
    </source>
</evidence>
<dbReference type="SMART" id="SM00345">
    <property type="entry name" value="HTH_GNTR"/>
    <property type="match status" value="1"/>
</dbReference>
<keyword evidence="1" id="KW-0805">Transcription regulation</keyword>
<evidence type="ECO:0000256" key="2">
    <source>
        <dbReference type="ARBA" id="ARBA00023125"/>
    </source>
</evidence>
<dbReference type="Gene3D" id="1.10.10.10">
    <property type="entry name" value="Winged helix-like DNA-binding domain superfamily/Winged helix DNA-binding domain"/>
    <property type="match status" value="1"/>
</dbReference>
<protein>
    <submittedName>
        <fullName evidence="5">GntR family transcriptional regulator</fullName>
    </submittedName>
</protein>
<evidence type="ECO:0000313" key="5">
    <source>
        <dbReference type="EMBL" id="TXL67738.1"/>
    </source>
</evidence>
<name>A0A5C8P2R2_9BACI</name>
<feature type="domain" description="HTH gntR-type" evidence="4">
    <location>
        <begin position="8"/>
        <end position="76"/>
    </location>
</feature>
<dbReference type="PRINTS" id="PR00035">
    <property type="entry name" value="HTHGNTR"/>
</dbReference>
<evidence type="ECO:0000256" key="1">
    <source>
        <dbReference type="ARBA" id="ARBA00023015"/>
    </source>
</evidence>
<dbReference type="PROSITE" id="PS50949">
    <property type="entry name" value="HTH_GNTR"/>
    <property type="match status" value="1"/>
</dbReference>
<gene>
    <name evidence="5" type="ORF">FHP05_01600</name>
</gene>
<dbReference type="InterPro" id="IPR036390">
    <property type="entry name" value="WH_DNA-bd_sf"/>
</dbReference>
<dbReference type="PANTHER" id="PTHR44846:SF17">
    <property type="entry name" value="GNTR-FAMILY TRANSCRIPTIONAL REGULATOR"/>
    <property type="match status" value="1"/>
</dbReference>
<organism evidence="5 6">
    <name type="scientific">Cerasibacillus terrae</name>
    <dbReference type="NCBI Taxonomy" id="2498845"/>
    <lineage>
        <taxon>Bacteria</taxon>
        <taxon>Bacillati</taxon>
        <taxon>Bacillota</taxon>
        <taxon>Bacilli</taxon>
        <taxon>Bacillales</taxon>
        <taxon>Bacillaceae</taxon>
        <taxon>Cerasibacillus</taxon>
    </lineage>
</organism>
<dbReference type="GO" id="GO:0003700">
    <property type="term" value="F:DNA-binding transcription factor activity"/>
    <property type="evidence" value="ECO:0007669"/>
    <property type="project" value="InterPro"/>
</dbReference>
<comment type="caution">
    <text evidence="5">The sequence shown here is derived from an EMBL/GenBank/DDBJ whole genome shotgun (WGS) entry which is preliminary data.</text>
</comment>
<dbReference type="SUPFAM" id="SSF46785">
    <property type="entry name" value="Winged helix' DNA-binding domain"/>
    <property type="match status" value="1"/>
</dbReference>
<evidence type="ECO:0000313" key="6">
    <source>
        <dbReference type="Proteomes" id="UP000321574"/>
    </source>
</evidence>
<sequence length="242" mass="28357">MGIRSDSRHLYLQVIDKIKKDIEKGKYKQKDKLPSEYQLSKQLGVSRATLREALRTLEEENVIIRRHGVGTFINTKPIFSSGIEQLSSVTDMIEQSGKKAGTLYLKADIIHTPEKLKEEYFSDIHNDSMVRMERVRTADTEPVVFCIDQLPEDIIPIEHISKEESLFTLLEKYTNIHIDYAVTYIEPISFHRRIYNILNCEPDQAVLLLKQMHYTSDDRPVLYSQNYFRSDMFSFHVLRKRV</sequence>
<dbReference type="RefSeq" id="WP_147665433.1">
    <property type="nucleotide sequence ID" value="NZ_VDUW01000001.1"/>
</dbReference>
<dbReference type="GO" id="GO:0045892">
    <property type="term" value="P:negative regulation of DNA-templated transcription"/>
    <property type="evidence" value="ECO:0007669"/>
    <property type="project" value="TreeGrafter"/>
</dbReference>
<dbReference type="PANTHER" id="PTHR44846">
    <property type="entry name" value="MANNOSYL-D-GLYCERATE TRANSPORT/METABOLISM SYSTEM REPRESSOR MNGR-RELATED"/>
    <property type="match status" value="1"/>
</dbReference>
<keyword evidence="3" id="KW-0804">Transcription</keyword>
<proteinExistence type="predicted"/>